<evidence type="ECO:0000256" key="1">
    <source>
        <dbReference type="ARBA" id="ARBA00004141"/>
    </source>
</evidence>
<evidence type="ECO:0000256" key="5">
    <source>
        <dbReference type="ARBA" id="ARBA00022842"/>
    </source>
</evidence>
<evidence type="ECO:0000313" key="12">
    <source>
        <dbReference type="Proteomes" id="UP000321662"/>
    </source>
</evidence>
<dbReference type="Pfam" id="PF03448">
    <property type="entry name" value="MgtE_N"/>
    <property type="match status" value="1"/>
</dbReference>
<dbReference type="Gene3D" id="1.25.60.10">
    <property type="entry name" value="MgtE N-terminal domain-like"/>
    <property type="match status" value="1"/>
</dbReference>
<organism evidence="11 12">
    <name type="scientific">Alkalibacterium kapii</name>
    <dbReference type="NCBI Taxonomy" id="426704"/>
    <lineage>
        <taxon>Bacteria</taxon>
        <taxon>Bacillati</taxon>
        <taxon>Bacillota</taxon>
        <taxon>Bacilli</taxon>
        <taxon>Lactobacillales</taxon>
        <taxon>Carnobacteriaceae</taxon>
        <taxon>Alkalibacterium</taxon>
    </lineage>
</organism>
<reference evidence="11 12" key="1">
    <citation type="submission" date="2019-07" db="EMBL/GenBank/DDBJ databases">
        <title>Whole genome shotgun sequence of Alkalibacterium kapii NBRC 103247.</title>
        <authorList>
            <person name="Hosoyama A."/>
            <person name="Uohara A."/>
            <person name="Ohji S."/>
            <person name="Ichikawa N."/>
        </authorList>
    </citation>
    <scope>NUCLEOTIDE SEQUENCE [LARGE SCALE GENOMIC DNA]</scope>
    <source>
        <strain evidence="11 12">NBRC 103247</strain>
    </source>
</reference>
<dbReference type="InterPro" id="IPR006668">
    <property type="entry name" value="Mg_transptr_MgtE_intracell_dom"/>
</dbReference>
<dbReference type="AlphaFoldDB" id="A0A511AVK9"/>
<dbReference type="SUPFAM" id="SSF54631">
    <property type="entry name" value="CBS-domain pair"/>
    <property type="match status" value="1"/>
</dbReference>
<dbReference type="Gene3D" id="3.10.580.10">
    <property type="entry name" value="CBS-domain"/>
    <property type="match status" value="1"/>
</dbReference>
<dbReference type="PANTHER" id="PTHR43773">
    <property type="entry name" value="MAGNESIUM TRANSPORTER MGTE"/>
    <property type="match status" value="1"/>
</dbReference>
<dbReference type="EMBL" id="BJUY01000010">
    <property type="protein sequence ID" value="GEK91373.1"/>
    <property type="molecule type" value="Genomic_DNA"/>
</dbReference>
<comment type="caution">
    <text evidence="11">The sequence shown here is derived from an EMBL/GenBank/DDBJ whole genome shotgun (WGS) entry which is preliminary data.</text>
</comment>
<feature type="domain" description="CBS" evidence="10">
    <location>
        <begin position="143"/>
        <end position="206"/>
    </location>
</feature>
<dbReference type="InterPro" id="IPR006669">
    <property type="entry name" value="MgtE_transporter"/>
</dbReference>
<dbReference type="GO" id="GO:0046872">
    <property type="term" value="F:metal ion binding"/>
    <property type="evidence" value="ECO:0007669"/>
    <property type="project" value="UniProtKB-KW"/>
</dbReference>
<evidence type="ECO:0000256" key="6">
    <source>
        <dbReference type="ARBA" id="ARBA00022989"/>
    </source>
</evidence>
<dbReference type="NCBIfam" id="TIGR00400">
    <property type="entry name" value="mgtE"/>
    <property type="match status" value="1"/>
</dbReference>
<dbReference type="PANTHER" id="PTHR43773:SF1">
    <property type="entry name" value="MAGNESIUM TRANSPORTER MGTE"/>
    <property type="match status" value="1"/>
</dbReference>
<keyword evidence="12" id="KW-1185">Reference proteome</keyword>
<evidence type="ECO:0000256" key="3">
    <source>
        <dbReference type="ARBA" id="ARBA00022448"/>
    </source>
</evidence>
<comment type="similarity">
    <text evidence="2 9">Belongs to the SLC41A transporter family.</text>
</comment>
<dbReference type="GO" id="GO:0015095">
    <property type="term" value="F:magnesium ion transmembrane transporter activity"/>
    <property type="evidence" value="ECO:0007669"/>
    <property type="project" value="UniProtKB-UniRule"/>
</dbReference>
<protein>
    <recommendedName>
        <fullName evidence="9">Magnesium transporter MgtE</fullName>
    </recommendedName>
</protein>
<keyword evidence="5 9" id="KW-0460">Magnesium</keyword>
<dbReference type="SMART" id="SM00116">
    <property type="entry name" value="CBS"/>
    <property type="match status" value="2"/>
</dbReference>
<keyword evidence="9" id="KW-1003">Cell membrane</keyword>
<keyword evidence="8" id="KW-0129">CBS domain</keyword>
<dbReference type="CDD" id="cd04606">
    <property type="entry name" value="CBS_pair_Mg_transporter"/>
    <property type="match status" value="1"/>
</dbReference>
<dbReference type="Pfam" id="PF00571">
    <property type="entry name" value="CBS"/>
    <property type="match status" value="2"/>
</dbReference>
<evidence type="ECO:0000256" key="2">
    <source>
        <dbReference type="ARBA" id="ARBA00009749"/>
    </source>
</evidence>
<gene>
    <name evidence="11" type="ORF">AKA01nite_09950</name>
</gene>
<dbReference type="SUPFAM" id="SSF158791">
    <property type="entry name" value="MgtE N-terminal domain-like"/>
    <property type="match status" value="1"/>
</dbReference>
<dbReference type="GO" id="GO:0005886">
    <property type="term" value="C:plasma membrane"/>
    <property type="evidence" value="ECO:0007669"/>
    <property type="project" value="UniProtKB-SubCell"/>
</dbReference>
<feature type="transmembrane region" description="Helical" evidence="9">
    <location>
        <begin position="394"/>
        <end position="419"/>
    </location>
</feature>
<dbReference type="InterPro" id="IPR006667">
    <property type="entry name" value="SLC41_membr_dom"/>
</dbReference>
<dbReference type="Pfam" id="PF01769">
    <property type="entry name" value="MgtE"/>
    <property type="match status" value="1"/>
</dbReference>
<dbReference type="Proteomes" id="UP000321662">
    <property type="component" value="Unassembled WGS sequence"/>
</dbReference>
<evidence type="ECO:0000259" key="10">
    <source>
        <dbReference type="PROSITE" id="PS51371"/>
    </source>
</evidence>
<comment type="subcellular location">
    <subcellularLocation>
        <location evidence="9">Cell membrane</location>
        <topology evidence="9">Multi-pass membrane protein</topology>
    </subcellularLocation>
    <subcellularLocation>
        <location evidence="1">Membrane</location>
        <topology evidence="1">Multi-pass membrane protein</topology>
    </subcellularLocation>
</comment>
<name>A0A511AVK9_9LACT</name>
<comment type="subunit">
    <text evidence="9">Homodimer.</text>
</comment>
<feature type="transmembrane region" description="Helical" evidence="9">
    <location>
        <begin position="317"/>
        <end position="344"/>
    </location>
</feature>
<accession>A0A511AVK9</accession>
<comment type="function">
    <text evidence="9">Acts as a magnesium transporter.</text>
</comment>
<dbReference type="SUPFAM" id="SSF161093">
    <property type="entry name" value="MgtE membrane domain-like"/>
    <property type="match status" value="1"/>
</dbReference>
<dbReference type="PROSITE" id="PS51371">
    <property type="entry name" value="CBS"/>
    <property type="match status" value="2"/>
</dbReference>
<feature type="transmembrane region" description="Helical" evidence="9">
    <location>
        <begin position="431"/>
        <end position="454"/>
    </location>
</feature>
<sequence>MNMKLLKSIKQKTYEQIFKAVKENDKQKFRDLFLRLHDRDQHEVFHLLYPDKKRKISEFLTAEEFSEIFEWMDTEDQESAVQYLPDAYMAEVFNFMAADDVARFLSESEETDNQTLLAMMDEEESQRVKELLSYEPETAGSIMTKEFIAIHNTETMSEVVQRLRQIGRRAETIYYLYVIDRQDKLVGVLSLRDLLLSPEDEIVGKIMSNQAVSVRINDDQEDVARLIQDYDLLAIPVLSSDGKMQGIVTVDDVMDIIEAETTEDFNEFAAISRGDDDRRKPSAFSTAKSRIPWIIILLFLGTITGSLIGVFEETLESVVLLAAFIPMIMDTAGNVGTQSLAVAVRNLTVDDEKDRDGLFQTIKTELGAGMLMGVAASLVLALMITLFYKNFVLAMIISASMFITISLSTVIGAIIPSIITKFKIDPAVASGPFITTINDSLGLLIYFSIATLLLEFL</sequence>
<evidence type="ECO:0000256" key="9">
    <source>
        <dbReference type="RuleBase" id="RU362011"/>
    </source>
</evidence>
<evidence type="ECO:0000256" key="4">
    <source>
        <dbReference type="ARBA" id="ARBA00022692"/>
    </source>
</evidence>
<feature type="transmembrane region" description="Helical" evidence="9">
    <location>
        <begin position="291"/>
        <end position="311"/>
    </location>
</feature>
<keyword evidence="4 9" id="KW-0812">Transmembrane</keyword>
<keyword evidence="3 9" id="KW-0813">Transport</keyword>
<evidence type="ECO:0000256" key="8">
    <source>
        <dbReference type="PROSITE-ProRule" id="PRU00703"/>
    </source>
</evidence>
<evidence type="ECO:0000256" key="7">
    <source>
        <dbReference type="ARBA" id="ARBA00023136"/>
    </source>
</evidence>
<feature type="transmembrane region" description="Helical" evidence="9">
    <location>
        <begin position="365"/>
        <end position="388"/>
    </location>
</feature>
<keyword evidence="9" id="KW-0479">Metal-binding</keyword>
<dbReference type="InterPro" id="IPR036739">
    <property type="entry name" value="SLC41_membr_dom_sf"/>
</dbReference>
<dbReference type="InterPro" id="IPR000644">
    <property type="entry name" value="CBS_dom"/>
</dbReference>
<dbReference type="Gene3D" id="1.10.357.20">
    <property type="entry name" value="SLC41 divalent cation transporters, integral membrane domain"/>
    <property type="match status" value="1"/>
</dbReference>
<keyword evidence="7 9" id="KW-0472">Membrane</keyword>
<evidence type="ECO:0000313" key="11">
    <source>
        <dbReference type="EMBL" id="GEK91373.1"/>
    </source>
</evidence>
<dbReference type="InterPro" id="IPR038076">
    <property type="entry name" value="MgtE_N_sf"/>
</dbReference>
<dbReference type="InterPro" id="IPR046342">
    <property type="entry name" value="CBS_dom_sf"/>
</dbReference>
<keyword evidence="6 9" id="KW-1133">Transmembrane helix</keyword>
<dbReference type="SMART" id="SM00924">
    <property type="entry name" value="MgtE_N"/>
    <property type="match status" value="1"/>
</dbReference>
<proteinExistence type="inferred from homology"/>
<feature type="domain" description="CBS" evidence="10">
    <location>
        <begin position="207"/>
        <end position="263"/>
    </location>
</feature>